<proteinExistence type="predicted"/>
<organism evidence="1 2">
    <name type="scientific">Catharanthus roseus</name>
    <name type="common">Madagascar periwinkle</name>
    <name type="synonym">Vinca rosea</name>
    <dbReference type="NCBI Taxonomy" id="4058"/>
    <lineage>
        <taxon>Eukaryota</taxon>
        <taxon>Viridiplantae</taxon>
        <taxon>Streptophyta</taxon>
        <taxon>Embryophyta</taxon>
        <taxon>Tracheophyta</taxon>
        <taxon>Spermatophyta</taxon>
        <taxon>Magnoliopsida</taxon>
        <taxon>eudicotyledons</taxon>
        <taxon>Gunneridae</taxon>
        <taxon>Pentapetalae</taxon>
        <taxon>asterids</taxon>
        <taxon>lamiids</taxon>
        <taxon>Gentianales</taxon>
        <taxon>Apocynaceae</taxon>
        <taxon>Rauvolfioideae</taxon>
        <taxon>Vinceae</taxon>
        <taxon>Catharanthinae</taxon>
        <taxon>Catharanthus</taxon>
    </lineage>
</organism>
<protein>
    <submittedName>
        <fullName evidence="1">Uncharacterized protein</fullName>
    </submittedName>
</protein>
<sequence>MKTSPPPSRSLVTKPQASTFKEWPKKDATPKVAFKDNSKPKVEEKGHDGKMEVLGRSILRMVGVDLPCAVNSAMREIEQQLGVVSRQLGPDLVKLFSNCFCFQFKCARLDLLQECLELKKEERFRTTNWGLIQAID</sequence>
<keyword evidence="2" id="KW-1185">Reference proteome</keyword>
<evidence type="ECO:0000313" key="1">
    <source>
        <dbReference type="EMBL" id="KAI5653080.1"/>
    </source>
</evidence>
<dbReference type="Proteomes" id="UP001060085">
    <property type="component" value="Linkage Group LG07"/>
</dbReference>
<dbReference type="EMBL" id="CM044707">
    <property type="protein sequence ID" value="KAI5653080.1"/>
    <property type="molecule type" value="Genomic_DNA"/>
</dbReference>
<reference evidence="2" key="1">
    <citation type="journal article" date="2023" name="Nat. Plants">
        <title>Single-cell RNA sequencing provides a high-resolution roadmap for understanding the multicellular compartmentation of specialized metabolism.</title>
        <authorList>
            <person name="Sun S."/>
            <person name="Shen X."/>
            <person name="Li Y."/>
            <person name="Li Y."/>
            <person name="Wang S."/>
            <person name="Li R."/>
            <person name="Zhang H."/>
            <person name="Shen G."/>
            <person name="Guo B."/>
            <person name="Wei J."/>
            <person name="Xu J."/>
            <person name="St-Pierre B."/>
            <person name="Chen S."/>
            <person name="Sun C."/>
        </authorList>
    </citation>
    <scope>NUCLEOTIDE SEQUENCE [LARGE SCALE GENOMIC DNA]</scope>
</reference>
<comment type="caution">
    <text evidence="1">The sequence shown here is derived from an EMBL/GenBank/DDBJ whole genome shotgun (WGS) entry which is preliminary data.</text>
</comment>
<name>A0ACB9ZWS4_CATRO</name>
<accession>A0ACB9ZWS4</accession>
<gene>
    <name evidence="1" type="ORF">M9H77_30267</name>
</gene>
<evidence type="ECO:0000313" key="2">
    <source>
        <dbReference type="Proteomes" id="UP001060085"/>
    </source>
</evidence>